<dbReference type="KEGG" id="ptk:EXN22_07945"/>
<proteinExistence type="predicted"/>
<dbReference type="Proteomes" id="UP000291130">
    <property type="component" value="Chromosome"/>
</dbReference>
<accession>A0A411MFR9</accession>
<dbReference type="AlphaFoldDB" id="A0A411MFR9"/>
<evidence type="ECO:0000313" key="1">
    <source>
        <dbReference type="EMBL" id="QBF25631.1"/>
    </source>
</evidence>
<dbReference type="InterPro" id="IPR036770">
    <property type="entry name" value="Ankyrin_rpt-contain_sf"/>
</dbReference>
<dbReference type="OrthoDB" id="3281078at2"/>
<evidence type="ECO:0000313" key="2">
    <source>
        <dbReference type="Proteomes" id="UP000291130"/>
    </source>
</evidence>
<dbReference type="EMBL" id="CP035952">
    <property type="protein sequence ID" value="QBF25631.1"/>
    <property type="molecule type" value="Genomic_DNA"/>
</dbReference>
<dbReference type="SUPFAM" id="SSF48403">
    <property type="entry name" value="Ankyrin repeat"/>
    <property type="match status" value="1"/>
</dbReference>
<keyword evidence="2" id="KW-1185">Reference proteome</keyword>
<organism evidence="1 2">
    <name type="scientific">Pseudomonas tructae</name>
    <dbReference type="NCBI Taxonomy" id="2518644"/>
    <lineage>
        <taxon>Bacteria</taxon>
        <taxon>Pseudomonadati</taxon>
        <taxon>Pseudomonadota</taxon>
        <taxon>Gammaproteobacteria</taxon>
        <taxon>Pseudomonadales</taxon>
        <taxon>Pseudomonadaceae</taxon>
        <taxon>Pseudomonas</taxon>
    </lineage>
</organism>
<gene>
    <name evidence="1" type="ORF">EXN22_07945</name>
</gene>
<dbReference type="RefSeq" id="WP_130263541.1">
    <property type="nucleotide sequence ID" value="NZ_CP035952.1"/>
</dbReference>
<dbReference type="Gene3D" id="1.25.40.20">
    <property type="entry name" value="Ankyrin repeat-containing domain"/>
    <property type="match status" value="1"/>
</dbReference>
<name>A0A411MFR9_9PSED</name>
<reference evidence="1 2" key="1">
    <citation type="submission" date="2019-02" db="EMBL/GenBank/DDBJ databases">
        <title>Complete genome sequence of Pseudomonas sp. SNU WT1 isolated from rainbow trout.</title>
        <authorList>
            <person name="Oh W.T."/>
            <person name="Park S.C."/>
        </authorList>
    </citation>
    <scope>NUCLEOTIDE SEQUENCE [LARGE SCALE GENOMIC DNA]</scope>
    <source>
        <strain evidence="1 2">SNU WT1</strain>
    </source>
</reference>
<protein>
    <submittedName>
        <fullName evidence="1">SMI1/KNR4 family protein</fullName>
    </submittedName>
</protein>
<sequence length="417" mass="45957">MELSPAERQLMQAHKLALFEGCVIFDSQPPIDPATLARLEAHLAGPVPQGLLQLWQTCLGGRVGYDLQVDYDGHRHPFSFSELFYPDSDGYHDLWGWIEHERVQAEQAAVEQGLEWSGKLDYLPFGGFEYLERLYVCVTPGPDHGAVIAWSRGLPPAWTGSLHHDSLARLADDVGALFRELVYEEDPFDPATEYSSAGELLEALDELDTAGEPGVALKARLEALLRQRILDWRPALADGSLAAQPRLRQLAMLDAAEKGDIQRLHALRQAGCDLAEPLRGHNTSLECCLQRGHLEAADWLLDQGIPVQADTLLIGAAQVTPALALRLLDKGAHSNPNAVLRAAAQGHLDSAEIMARPLLETSPDSAQALHQALRERAEQLRRDAKRVKAGKLFSNLSAADYLAEAERIDTLSRRLLR</sequence>